<evidence type="ECO:0000313" key="2">
    <source>
        <dbReference type="EMBL" id="GAU91166.1"/>
    </source>
</evidence>
<name>A0A1D1UN74_RAMVA</name>
<reference evidence="2 3" key="1">
    <citation type="journal article" date="2016" name="Nat. Commun.">
        <title>Extremotolerant tardigrade genome and improved radiotolerance of human cultured cells by tardigrade-unique protein.</title>
        <authorList>
            <person name="Hashimoto T."/>
            <person name="Horikawa D.D."/>
            <person name="Saito Y."/>
            <person name="Kuwahara H."/>
            <person name="Kozuka-Hata H."/>
            <person name="Shin-I T."/>
            <person name="Minakuchi Y."/>
            <person name="Ohishi K."/>
            <person name="Motoyama A."/>
            <person name="Aizu T."/>
            <person name="Enomoto A."/>
            <person name="Kondo K."/>
            <person name="Tanaka S."/>
            <person name="Hara Y."/>
            <person name="Koshikawa S."/>
            <person name="Sagara H."/>
            <person name="Miura T."/>
            <person name="Yokobori S."/>
            <person name="Miyagawa K."/>
            <person name="Suzuki Y."/>
            <person name="Kubo T."/>
            <person name="Oyama M."/>
            <person name="Kohara Y."/>
            <person name="Fujiyama A."/>
            <person name="Arakawa K."/>
            <person name="Katayama T."/>
            <person name="Toyoda A."/>
            <person name="Kunieda T."/>
        </authorList>
    </citation>
    <scope>NUCLEOTIDE SEQUENCE [LARGE SCALE GENOMIC DNA]</scope>
    <source>
        <strain evidence="2 3">YOKOZUNA-1</strain>
    </source>
</reference>
<feature type="region of interest" description="Disordered" evidence="1">
    <location>
        <begin position="1"/>
        <end position="27"/>
    </location>
</feature>
<dbReference type="AlphaFoldDB" id="A0A1D1UN74"/>
<gene>
    <name evidence="2" type="primary">RvY_03475-1</name>
    <name evidence="2" type="synonym">RvY_03475.1</name>
    <name evidence="2" type="ORF">RvY_03475</name>
</gene>
<comment type="caution">
    <text evidence="2">The sequence shown here is derived from an EMBL/GenBank/DDBJ whole genome shotgun (WGS) entry which is preliminary data.</text>
</comment>
<protein>
    <submittedName>
        <fullName evidence="2">Uncharacterized protein</fullName>
    </submittedName>
</protein>
<dbReference type="EMBL" id="BDGG01000002">
    <property type="protein sequence ID" value="GAU91166.1"/>
    <property type="molecule type" value="Genomic_DNA"/>
</dbReference>
<organism evidence="2 3">
    <name type="scientific">Ramazzottius varieornatus</name>
    <name type="common">Water bear</name>
    <name type="synonym">Tardigrade</name>
    <dbReference type="NCBI Taxonomy" id="947166"/>
    <lineage>
        <taxon>Eukaryota</taxon>
        <taxon>Metazoa</taxon>
        <taxon>Ecdysozoa</taxon>
        <taxon>Tardigrada</taxon>
        <taxon>Eutardigrada</taxon>
        <taxon>Parachela</taxon>
        <taxon>Hypsibioidea</taxon>
        <taxon>Ramazzottiidae</taxon>
        <taxon>Ramazzottius</taxon>
    </lineage>
</organism>
<proteinExistence type="predicted"/>
<sequence length="102" mass="11226">MVSKSRHSTNQIDPVQHSTSTAAHTVQKNLPKIHWSFKNSRLAENGKTDQPSVISKTAKLAINNECRWARNCRSVATAISTIRFPPTVNTVNMIKSIPTGTA</sequence>
<evidence type="ECO:0000256" key="1">
    <source>
        <dbReference type="SAM" id="MobiDB-lite"/>
    </source>
</evidence>
<feature type="compositionally biased region" description="Polar residues" evidence="1">
    <location>
        <begin position="8"/>
        <end position="27"/>
    </location>
</feature>
<accession>A0A1D1UN74</accession>
<keyword evidence="3" id="KW-1185">Reference proteome</keyword>
<dbReference type="Proteomes" id="UP000186922">
    <property type="component" value="Unassembled WGS sequence"/>
</dbReference>
<evidence type="ECO:0000313" key="3">
    <source>
        <dbReference type="Proteomes" id="UP000186922"/>
    </source>
</evidence>